<name>A0A8J8NH33_HALGN</name>
<evidence type="ECO:0000313" key="2">
    <source>
        <dbReference type="EMBL" id="TNV74200.1"/>
    </source>
</evidence>
<dbReference type="EMBL" id="RRYP01017300">
    <property type="protein sequence ID" value="TNV74200.1"/>
    <property type="molecule type" value="Genomic_DNA"/>
</dbReference>
<evidence type="ECO:0000256" key="1">
    <source>
        <dbReference type="SAM" id="MobiDB-lite"/>
    </source>
</evidence>
<reference evidence="2" key="1">
    <citation type="submission" date="2019-06" db="EMBL/GenBank/DDBJ databases">
        <authorList>
            <person name="Zheng W."/>
        </authorList>
    </citation>
    <scope>NUCLEOTIDE SEQUENCE</scope>
    <source>
        <strain evidence="2">QDHG01</strain>
    </source>
</reference>
<protein>
    <submittedName>
        <fullName evidence="2">Uncharacterized protein</fullName>
    </submittedName>
</protein>
<accession>A0A8J8NH33</accession>
<sequence length="457" mass="51939">MPLSFLEKLENRVTKPKCIHSDIDHECKLLTVTVAQINKNHKRANSSEVSTVRKRPVNSGGASQRLKDDLVCRPVGAPTFSGSQRFQELKLIERRMPQEIGPGRYDIDKSDNFVGNKRKNFCISKVMPLTFHSGTNVDGHSGLMFVGDMLQFDPEARKLSKKLKIFNKSKKTPILSDSLLGASQRVQQRVSGQQEMQRVKSKGRDSIIDISQQAFDEATTQQTRAQTILSPHQISLQPEIIFDITNLKPKNPTQLQKDKSPASIQLLISSEEQISQIDTKGQLIKQLSHTLKVQHKRTQSAFAGRMNARNNRNTLQQMSVRNFLHQKSSKIRSIINSQVRMLHQSDQSTISQQHEETLNTELSRLRLKNAIPQKLKHSVHLNENSIDMMTAESPFPYADQDRQINGENQQTKDIRRDLSFSSTGKASSGQAYYKKHFRKLCDLPTHDQKGSIIPRFL</sequence>
<organism evidence="2 3">
    <name type="scientific">Halteria grandinella</name>
    <dbReference type="NCBI Taxonomy" id="5974"/>
    <lineage>
        <taxon>Eukaryota</taxon>
        <taxon>Sar</taxon>
        <taxon>Alveolata</taxon>
        <taxon>Ciliophora</taxon>
        <taxon>Intramacronucleata</taxon>
        <taxon>Spirotrichea</taxon>
        <taxon>Stichotrichia</taxon>
        <taxon>Sporadotrichida</taxon>
        <taxon>Halteriidae</taxon>
        <taxon>Halteria</taxon>
    </lineage>
</organism>
<keyword evidence="3" id="KW-1185">Reference proteome</keyword>
<feature type="region of interest" description="Disordered" evidence="1">
    <location>
        <begin position="41"/>
        <end position="63"/>
    </location>
</feature>
<feature type="region of interest" description="Disordered" evidence="1">
    <location>
        <begin position="407"/>
        <end position="426"/>
    </location>
</feature>
<feature type="compositionally biased region" description="Basic and acidic residues" evidence="1">
    <location>
        <begin position="407"/>
        <end position="418"/>
    </location>
</feature>
<dbReference type="AlphaFoldDB" id="A0A8J8NH33"/>
<proteinExistence type="predicted"/>
<comment type="caution">
    <text evidence="2">The sequence shown here is derived from an EMBL/GenBank/DDBJ whole genome shotgun (WGS) entry which is preliminary data.</text>
</comment>
<evidence type="ECO:0000313" key="3">
    <source>
        <dbReference type="Proteomes" id="UP000785679"/>
    </source>
</evidence>
<dbReference type="Proteomes" id="UP000785679">
    <property type="component" value="Unassembled WGS sequence"/>
</dbReference>
<gene>
    <name evidence="2" type="ORF">FGO68_gene1535</name>
</gene>